<organism evidence="1">
    <name type="scientific">Rhizophora mucronata</name>
    <name type="common">Asiatic mangrove</name>
    <dbReference type="NCBI Taxonomy" id="61149"/>
    <lineage>
        <taxon>Eukaryota</taxon>
        <taxon>Viridiplantae</taxon>
        <taxon>Streptophyta</taxon>
        <taxon>Embryophyta</taxon>
        <taxon>Tracheophyta</taxon>
        <taxon>Spermatophyta</taxon>
        <taxon>Magnoliopsida</taxon>
        <taxon>eudicotyledons</taxon>
        <taxon>Gunneridae</taxon>
        <taxon>Pentapetalae</taxon>
        <taxon>rosids</taxon>
        <taxon>fabids</taxon>
        <taxon>Malpighiales</taxon>
        <taxon>Rhizophoraceae</taxon>
        <taxon>Rhizophora</taxon>
    </lineage>
</organism>
<protein>
    <submittedName>
        <fullName evidence="1">Uncharacterized protein</fullName>
    </submittedName>
</protein>
<proteinExistence type="predicted"/>
<evidence type="ECO:0000313" key="1">
    <source>
        <dbReference type="EMBL" id="MBX58888.1"/>
    </source>
</evidence>
<reference evidence="1" key="1">
    <citation type="submission" date="2018-02" db="EMBL/GenBank/DDBJ databases">
        <title>Rhizophora mucronata_Transcriptome.</title>
        <authorList>
            <person name="Meera S.P."/>
            <person name="Sreeshan A."/>
            <person name="Augustine A."/>
        </authorList>
    </citation>
    <scope>NUCLEOTIDE SEQUENCE</scope>
    <source>
        <tissue evidence="1">Leaf</tissue>
    </source>
</reference>
<dbReference type="EMBL" id="GGEC01078404">
    <property type="protein sequence ID" value="MBX58888.1"/>
    <property type="molecule type" value="Transcribed_RNA"/>
</dbReference>
<accession>A0A2P2PVY0</accession>
<name>A0A2P2PVY0_RHIMU</name>
<dbReference type="AlphaFoldDB" id="A0A2P2PVY0"/>
<sequence>MGPTSRALLTPRSSLASCRRESTSRCIFLSLLFQKGTWCQSMGCSLN</sequence>